<sequence length="134" mass="14836">MSEEHQPRREEDAKEFAEEQASLFKITFGPLIWAVHFVVCYGLVAVTCAKGWDIFATRLGLVLLSALALGGIGWVGWSAWRQWNPSRTGDPMNRGSRAEDRHHFLGHAAFLLSIISLIGVVFVSMPLILIGGCQ</sequence>
<evidence type="ECO:0008006" key="4">
    <source>
        <dbReference type="Google" id="ProtNLM"/>
    </source>
</evidence>
<accession>A0A1M7JNE9</accession>
<organism evidence="2 3">
    <name type="scientific">Roseovarius pacificus</name>
    <dbReference type="NCBI Taxonomy" id="337701"/>
    <lineage>
        <taxon>Bacteria</taxon>
        <taxon>Pseudomonadati</taxon>
        <taxon>Pseudomonadota</taxon>
        <taxon>Alphaproteobacteria</taxon>
        <taxon>Rhodobacterales</taxon>
        <taxon>Roseobacteraceae</taxon>
        <taxon>Roseovarius</taxon>
    </lineage>
</organism>
<keyword evidence="3" id="KW-1185">Reference proteome</keyword>
<feature type="transmembrane region" description="Helical" evidence="1">
    <location>
        <begin position="104"/>
        <end position="130"/>
    </location>
</feature>
<dbReference type="Proteomes" id="UP000183974">
    <property type="component" value="Unassembled WGS sequence"/>
</dbReference>
<feature type="transmembrane region" description="Helical" evidence="1">
    <location>
        <begin position="61"/>
        <end position="80"/>
    </location>
</feature>
<feature type="transmembrane region" description="Helical" evidence="1">
    <location>
        <begin position="31"/>
        <end position="49"/>
    </location>
</feature>
<name>A0A1M7JNE9_9RHOB</name>
<proteinExistence type="predicted"/>
<evidence type="ECO:0000256" key="1">
    <source>
        <dbReference type="SAM" id="Phobius"/>
    </source>
</evidence>
<protein>
    <recommendedName>
        <fullName evidence="4">Transmembrane protein</fullName>
    </recommendedName>
</protein>
<dbReference type="EMBL" id="FRBR01000021">
    <property type="protein sequence ID" value="SHM54435.1"/>
    <property type="molecule type" value="Genomic_DNA"/>
</dbReference>
<keyword evidence="1" id="KW-1133">Transmembrane helix</keyword>
<dbReference type="STRING" id="337701.SAMN05444398_12128"/>
<reference evidence="2 3" key="1">
    <citation type="submission" date="2016-11" db="EMBL/GenBank/DDBJ databases">
        <authorList>
            <person name="Jaros S."/>
            <person name="Januszkiewicz K."/>
            <person name="Wedrychowicz H."/>
        </authorList>
    </citation>
    <scope>NUCLEOTIDE SEQUENCE [LARGE SCALE GENOMIC DNA]</scope>
    <source>
        <strain evidence="2 3">DSM 29589</strain>
    </source>
</reference>
<dbReference type="AlphaFoldDB" id="A0A1M7JNE9"/>
<keyword evidence="1" id="KW-0472">Membrane</keyword>
<dbReference type="OrthoDB" id="7264282at2"/>
<dbReference type="RefSeq" id="WP_073037588.1">
    <property type="nucleotide sequence ID" value="NZ_BMLR01000008.1"/>
</dbReference>
<gene>
    <name evidence="2" type="ORF">SAMN05444398_12128</name>
</gene>
<keyword evidence="1" id="KW-0812">Transmembrane</keyword>
<evidence type="ECO:0000313" key="3">
    <source>
        <dbReference type="Proteomes" id="UP000183974"/>
    </source>
</evidence>
<evidence type="ECO:0000313" key="2">
    <source>
        <dbReference type="EMBL" id="SHM54435.1"/>
    </source>
</evidence>